<proteinExistence type="predicted"/>
<accession>A0A9Q8YZ48</accession>
<sequence>MFEDDASQFDPKECASLHNQLVQWLKKAKPSIQPLQDVLVTHSAVDSLRTRLSPGIRTFLSTIESWPVGGMYTALTSFCQPPSSTSLFRYRSWPQFSAYEDDLILLYQDVSLTMENEGGLFFDQEREVACWIDPSLGFPPEDSWLPLAEILSRWLIMWDVEKMRVEPELSLQPWGQWDLQQSLNAWDELVTAIEERMPVQTEQRRSTTTLVETAVAERWCDHPFQRAFLTQARAPNNPNINIAPGVKSWTSSTFEAIHANEPINSERRIAIGNKPSDDPQRQCHRDRNLAPALLFPSDTTVARPASRKFDNFWGRGSILLERRAGLYLYPEEGWGDAVLFVDGRGRDSLFTYHNRWCPWMRVRPLATLREVLTFWKFLVVDGVWQVDEQGVMGGEGYFGEFDGSRKVMELGGVQTEVEFQAPWSVAPAY</sequence>
<dbReference type="VEuPathDB" id="FungiDB:yc1106_00021"/>
<dbReference type="EMBL" id="CP089274">
    <property type="protein sequence ID" value="USP72747.1"/>
    <property type="molecule type" value="Genomic_DNA"/>
</dbReference>
<name>A0A9Q8YZ48_CURCL</name>
<evidence type="ECO:0000313" key="1">
    <source>
        <dbReference type="EMBL" id="USP72747.1"/>
    </source>
</evidence>
<gene>
    <name evidence="1" type="ORF">yc1106_00021</name>
</gene>
<evidence type="ECO:0000313" key="2">
    <source>
        <dbReference type="Proteomes" id="UP001056012"/>
    </source>
</evidence>
<keyword evidence="2" id="KW-1185">Reference proteome</keyword>
<reference evidence="1" key="1">
    <citation type="submission" date="2021-12" db="EMBL/GenBank/DDBJ databases">
        <title>Curvularia clavata genome.</title>
        <authorList>
            <person name="Cao Y."/>
        </authorList>
    </citation>
    <scope>NUCLEOTIDE SEQUENCE</scope>
    <source>
        <strain evidence="1">Yc1106</strain>
    </source>
</reference>
<protein>
    <submittedName>
        <fullName evidence="1">Uncharacterized protein</fullName>
    </submittedName>
</protein>
<organism evidence="1 2">
    <name type="scientific">Curvularia clavata</name>
    <dbReference type="NCBI Taxonomy" id="95742"/>
    <lineage>
        <taxon>Eukaryota</taxon>
        <taxon>Fungi</taxon>
        <taxon>Dikarya</taxon>
        <taxon>Ascomycota</taxon>
        <taxon>Pezizomycotina</taxon>
        <taxon>Dothideomycetes</taxon>
        <taxon>Pleosporomycetidae</taxon>
        <taxon>Pleosporales</taxon>
        <taxon>Pleosporineae</taxon>
        <taxon>Pleosporaceae</taxon>
        <taxon>Curvularia</taxon>
    </lineage>
</organism>
<dbReference type="Proteomes" id="UP001056012">
    <property type="component" value="Chromosome 1"/>
</dbReference>
<dbReference type="AlphaFoldDB" id="A0A9Q8YZ48"/>
<dbReference type="OrthoDB" id="3029470at2759"/>